<dbReference type="InterPro" id="IPR016054">
    <property type="entry name" value="LY6_UPA_recep-like"/>
</dbReference>
<sequence>MILGFEIGKIFKLQASNKRKSVNCRPHPSMAYTCLDTLLAMILFSDWMRLGDCLSCYDCGMSSSSKACNNTQLLKSCSNTNQICITARYYEQLGNTFKYVFFKGCMKKSFCENYCNKLPFDATQCMSKCCQKDKCNALSNERWVWYQYFQSDATRTECQRNIKVMLVFLYLLTLFDWLIT</sequence>
<dbReference type="AlphaFoldDB" id="A0A7M6DMY1"/>
<keyword evidence="3" id="KW-1185">Reference proteome</keyword>
<evidence type="ECO:0000313" key="3">
    <source>
        <dbReference type="Proteomes" id="UP000594262"/>
    </source>
</evidence>
<dbReference type="Pfam" id="PF00021">
    <property type="entry name" value="UPAR_LY6"/>
    <property type="match status" value="1"/>
</dbReference>
<proteinExistence type="predicted"/>
<dbReference type="InterPro" id="IPR045860">
    <property type="entry name" value="Snake_toxin-like_sf"/>
</dbReference>
<dbReference type="SUPFAM" id="SSF57302">
    <property type="entry name" value="Snake toxin-like"/>
    <property type="match status" value="1"/>
</dbReference>
<evidence type="ECO:0000313" key="2">
    <source>
        <dbReference type="EnsemblMetazoa" id="CLYHEMP016943.1"/>
    </source>
</evidence>
<protein>
    <recommendedName>
        <fullName evidence="1">UPAR/Ly6 domain-containing protein</fullName>
    </recommendedName>
</protein>
<name>A0A7M6DMY1_9CNID</name>
<feature type="domain" description="UPAR/Ly6" evidence="1">
    <location>
        <begin position="54"/>
        <end position="137"/>
    </location>
</feature>
<organism evidence="2 3">
    <name type="scientific">Clytia hemisphaerica</name>
    <dbReference type="NCBI Taxonomy" id="252671"/>
    <lineage>
        <taxon>Eukaryota</taxon>
        <taxon>Metazoa</taxon>
        <taxon>Cnidaria</taxon>
        <taxon>Hydrozoa</taxon>
        <taxon>Hydroidolina</taxon>
        <taxon>Leptothecata</taxon>
        <taxon>Obeliida</taxon>
        <taxon>Clytiidae</taxon>
        <taxon>Clytia</taxon>
    </lineage>
</organism>
<dbReference type="Proteomes" id="UP000594262">
    <property type="component" value="Unplaced"/>
</dbReference>
<evidence type="ECO:0000259" key="1">
    <source>
        <dbReference type="Pfam" id="PF00021"/>
    </source>
</evidence>
<reference evidence="2" key="1">
    <citation type="submission" date="2021-01" db="UniProtKB">
        <authorList>
            <consortium name="EnsemblMetazoa"/>
        </authorList>
    </citation>
    <scope>IDENTIFICATION</scope>
</reference>
<dbReference type="EnsemblMetazoa" id="CLYHEMT016943.1">
    <property type="protein sequence ID" value="CLYHEMP016943.1"/>
    <property type="gene ID" value="CLYHEMG016943"/>
</dbReference>
<dbReference type="Gene3D" id="2.10.60.10">
    <property type="entry name" value="CD59"/>
    <property type="match status" value="1"/>
</dbReference>
<accession>A0A7M6DMY1</accession>